<dbReference type="InterPro" id="IPR000760">
    <property type="entry name" value="Inositol_monophosphatase-like"/>
</dbReference>
<comment type="similarity">
    <text evidence="3 8">Belongs to the inositol monophosphatase superfamily.</text>
</comment>
<evidence type="ECO:0000256" key="2">
    <source>
        <dbReference type="ARBA" id="ARBA00001946"/>
    </source>
</evidence>
<evidence type="ECO:0000313" key="11">
    <source>
        <dbReference type="Proteomes" id="UP000184363"/>
    </source>
</evidence>
<protein>
    <recommendedName>
        <fullName evidence="8">Inositol-1-monophosphatase</fullName>
        <ecNumber evidence="8">3.1.3.25</ecNumber>
    </recommendedName>
</protein>
<dbReference type="Gene3D" id="3.40.190.80">
    <property type="match status" value="1"/>
</dbReference>
<gene>
    <name evidence="10" type="ORF">SAMN05443637_12456</name>
</gene>
<keyword evidence="11" id="KW-1185">Reference proteome</keyword>
<feature type="binding site" evidence="7">
    <location>
        <position position="117"/>
    </location>
    <ligand>
        <name>Mg(2+)</name>
        <dbReference type="ChEBI" id="CHEBI:18420"/>
        <label>1</label>
        <note>catalytic</note>
    </ligand>
</feature>
<comment type="cofactor">
    <cofactor evidence="2 7 8">
        <name>Mg(2+)</name>
        <dbReference type="ChEBI" id="CHEBI:18420"/>
    </cofactor>
</comment>
<feature type="region of interest" description="Disordered" evidence="9">
    <location>
        <begin position="52"/>
        <end position="71"/>
    </location>
</feature>
<dbReference type="CDD" id="cd01639">
    <property type="entry name" value="IMPase"/>
    <property type="match status" value="1"/>
</dbReference>
<dbReference type="GO" id="GO:0046854">
    <property type="term" value="P:phosphatidylinositol phosphate biosynthetic process"/>
    <property type="evidence" value="ECO:0007669"/>
    <property type="project" value="InterPro"/>
</dbReference>
<dbReference type="InterPro" id="IPR020550">
    <property type="entry name" value="Inositol_monophosphatase_CS"/>
</dbReference>
<dbReference type="EC" id="3.1.3.25" evidence="8"/>
<dbReference type="PRINTS" id="PR00377">
    <property type="entry name" value="IMPHPHTASES"/>
</dbReference>
<keyword evidence="6 7" id="KW-0460">Magnesium</keyword>
<dbReference type="AlphaFoldDB" id="A0A1M6ZM87"/>
<organism evidence="10 11">
    <name type="scientific">Pseudonocardia thermophila</name>
    <dbReference type="NCBI Taxonomy" id="1848"/>
    <lineage>
        <taxon>Bacteria</taxon>
        <taxon>Bacillati</taxon>
        <taxon>Actinomycetota</taxon>
        <taxon>Actinomycetes</taxon>
        <taxon>Pseudonocardiales</taxon>
        <taxon>Pseudonocardiaceae</taxon>
        <taxon>Pseudonocardia</taxon>
    </lineage>
</organism>
<dbReference type="Pfam" id="PF00459">
    <property type="entry name" value="Inositol_P"/>
    <property type="match status" value="1"/>
</dbReference>
<evidence type="ECO:0000256" key="9">
    <source>
        <dbReference type="SAM" id="MobiDB-lite"/>
    </source>
</evidence>
<evidence type="ECO:0000256" key="3">
    <source>
        <dbReference type="ARBA" id="ARBA00009759"/>
    </source>
</evidence>
<dbReference type="EMBL" id="FRAP01000024">
    <property type="protein sequence ID" value="SHL31557.1"/>
    <property type="molecule type" value="Genomic_DNA"/>
</dbReference>
<dbReference type="InterPro" id="IPR033942">
    <property type="entry name" value="IMPase"/>
</dbReference>
<evidence type="ECO:0000256" key="1">
    <source>
        <dbReference type="ARBA" id="ARBA00001033"/>
    </source>
</evidence>
<evidence type="ECO:0000256" key="7">
    <source>
        <dbReference type="PIRSR" id="PIRSR600760-2"/>
    </source>
</evidence>
<dbReference type="PANTHER" id="PTHR20854:SF4">
    <property type="entry name" value="INOSITOL-1-MONOPHOSPHATASE-RELATED"/>
    <property type="match status" value="1"/>
</dbReference>
<dbReference type="GO" id="GO:0046872">
    <property type="term" value="F:metal ion binding"/>
    <property type="evidence" value="ECO:0007669"/>
    <property type="project" value="UniProtKB-KW"/>
</dbReference>
<name>A0A1M6ZM87_PSETH</name>
<dbReference type="PANTHER" id="PTHR20854">
    <property type="entry name" value="INOSITOL MONOPHOSPHATASE"/>
    <property type="match status" value="1"/>
</dbReference>
<dbReference type="GO" id="GO:0006020">
    <property type="term" value="P:inositol metabolic process"/>
    <property type="evidence" value="ECO:0007669"/>
    <property type="project" value="TreeGrafter"/>
</dbReference>
<dbReference type="Proteomes" id="UP000184363">
    <property type="component" value="Unassembled WGS sequence"/>
</dbReference>
<evidence type="ECO:0000256" key="8">
    <source>
        <dbReference type="RuleBase" id="RU364068"/>
    </source>
</evidence>
<keyword evidence="4 7" id="KW-0479">Metal-binding</keyword>
<dbReference type="Gene3D" id="3.30.540.10">
    <property type="entry name" value="Fructose-1,6-Bisphosphatase, subunit A, domain 1"/>
    <property type="match status" value="1"/>
</dbReference>
<accession>A0A1M6ZM87</accession>
<feature type="region of interest" description="Disordered" evidence="9">
    <location>
        <begin position="1"/>
        <end position="35"/>
    </location>
</feature>
<dbReference type="SUPFAM" id="SSF56655">
    <property type="entry name" value="Carbohydrate phosphatase"/>
    <property type="match status" value="1"/>
</dbReference>
<sequence length="300" mass="31194">MHAGDGTSRNVSDAVGAGFAGAEDGAPDEPAQLRATAEQVVREAADHLRGLPRPWEVEPGDGVDTKSTPTDVVTASDHSVEQLVRSRLAELRPGDDVVGEEHGGQARSGISWVVDPIDGTVNFLYGLPWYAISLAAVRDGRSIAGAVIEPESGRLWSAALGGGATCDGRPLRVSRQTDVRLSLLGTGFSYSPQRRLRQAAMVAGLLGDVRDIRRAGSAALDLCAVAAGWIDGYLEHGCNWWDWAAASLIAAEAGAVVRTPAAPGRTPPDDGLGADALFAAAPGVADELADLLRRHGAAEV</sequence>
<dbReference type="PROSITE" id="PS00629">
    <property type="entry name" value="IMP_1"/>
    <property type="match status" value="1"/>
</dbReference>
<dbReference type="PROSITE" id="PS00630">
    <property type="entry name" value="IMP_2"/>
    <property type="match status" value="1"/>
</dbReference>
<evidence type="ECO:0000256" key="5">
    <source>
        <dbReference type="ARBA" id="ARBA00022801"/>
    </source>
</evidence>
<feature type="binding site" evidence="7">
    <location>
        <position position="115"/>
    </location>
    <ligand>
        <name>Mg(2+)</name>
        <dbReference type="ChEBI" id="CHEBI:18420"/>
        <label>1</label>
        <note>catalytic</note>
    </ligand>
</feature>
<proteinExistence type="inferred from homology"/>
<feature type="binding site" evidence="7">
    <location>
        <position position="118"/>
    </location>
    <ligand>
        <name>Mg(2+)</name>
        <dbReference type="ChEBI" id="CHEBI:18420"/>
        <label>1</label>
        <note>catalytic</note>
    </ligand>
</feature>
<evidence type="ECO:0000256" key="4">
    <source>
        <dbReference type="ARBA" id="ARBA00022723"/>
    </source>
</evidence>
<dbReference type="GO" id="GO:0008934">
    <property type="term" value="F:inositol monophosphate 1-phosphatase activity"/>
    <property type="evidence" value="ECO:0007669"/>
    <property type="project" value="InterPro"/>
</dbReference>
<reference evidence="10 11" key="1">
    <citation type="submission" date="2016-11" db="EMBL/GenBank/DDBJ databases">
        <authorList>
            <person name="Jaros S."/>
            <person name="Januszkiewicz K."/>
            <person name="Wedrychowicz H."/>
        </authorList>
    </citation>
    <scope>NUCLEOTIDE SEQUENCE [LARGE SCALE GENOMIC DNA]</scope>
    <source>
        <strain evidence="10 11">DSM 43832</strain>
    </source>
</reference>
<dbReference type="STRING" id="1848.SAMN05443637_12456"/>
<dbReference type="InterPro" id="IPR020583">
    <property type="entry name" value="Inositol_monoP_metal-BS"/>
</dbReference>
<evidence type="ECO:0000313" key="10">
    <source>
        <dbReference type="EMBL" id="SHL31557.1"/>
    </source>
</evidence>
<comment type="catalytic activity">
    <reaction evidence="1 8">
        <text>a myo-inositol phosphate + H2O = myo-inositol + phosphate</text>
        <dbReference type="Rhea" id="RHEA:24056"/>
        <dbReference type="ChEBI" id="CHEBI:15377"/>
        <dbReference type="ChEBI" id="CHEBI:17268"/>
        <dbReference type="ChEBI" id="CHEBI:43474"/>
        <dbReference type="ChEBI" id="CHEBI:84139"/>
        <dbReference type="EC" id="3.1.3.25"/>
    </reaction>
</comment>
<keyword evidence="5 8" id="KW-0378">Hydrolase</keyword>
<feature type="binding site" evidence="7">
    <location>
        <position position="242"/>
    </location>
    <ligand>
        <name>Mg(2+)</name>
        <dbReference type="ChEBI" id="CHEBI:18420"/>
        <label>1</label>
        <note>catalytic</note>
    </ligand>
</feature>
<feature type="binding site" evidence="7">
    <location>
        <position position="100"/>
    </location>
    <ligand>
        <name>Mg(2+)</name>
        <dbReference type="ChEBI" id="CHEBI:18420"/>
        <label>1</label>
        <note>catalytic</note>
    </ligand>
</feature>
<dbReference type="GO" id="GO:0007165">
    <property type="term" value="P:signal transduction"/>
    <property type="evidence" value="ECO:0007669"/>
    <property type="project" value="TreeGrafter"/>
</dbReference>
<evidence type="ECO:0000256" key="6">
    <source>
        <dbReference type="ARBA" id="ARBA00022842"/>
    </source>
</evidence>